<dbReference type="EMBL" id="FQVI01000035">
    <property type="protein sequence ID" value="SHF50531.1"/>
    <property type="molecule type" value="Genomic_DNA"/>
</dbReference>
<dbReference type="InterPro" id="IPR018461">
    <property type="entry name" value="Na/H_Antiport_NhaC-like_C"/>
</dbReference>
<feature type="transmembrane region" description="Helical" evidence="6">
    <location>
        <begin position="252"/>
        <end position="272"/>
    </location>
</feature>
<dbReference type="OrthoDB" id="9762978at2"/>
<name>A0A1M5C738_9CLOT</name>
<dbReference type="PANTHER" id="PTHR43478">
    <property type="entry name" value="NA+/H+ ANTIPORTER-RELATED"/>
    <property type="match status" value="1"/>
</dbReference>
<evidence type="ECO:0000256" key="4">
    <source>
        <dbReference type="ARBA" id="ARBA00022989"/>
    </source>
</evidence>
<dbReference type="PANTHER" id="PTHR43478:SF1">
    <property type="entry name" value="NA+_H+ ANTIPORTER NHAC-LIKE C-TERMINAL DOMAIN-CONTAINING PROTEIN"/>
    <property type="match status" value="1"/>
</dbReference>
<dbReference type="GO" id="GO:0005886">
    <property type="term" value="C:plasma membrane"/>
    <property type="evidence" value="ECO:0007669"/>
    <property type="project" value="UniProtKB-SubCell"/>
</dbReference>
<feature type="transmembrane region" description="Helical" evidence="6">
    <location>
        <begin position="333"/>
        <end position="355"/>
    </location>
</feature>
<keyword evidence="5 6" id="KW-0472">Membrane</keyword>
<dbReference type="Pfam" id="PF03553">
    <property type="entry name" value="Na_H_antiporter"/>
    <property type="match status" value="1"/>
</dbReference>
<dbReference type="AlphaFoldDB" id="A0A1M5C738"/>
<feature type="transmembrane region" description="Helical" evidence="6">
    <location>
        <begin position="12"/>
        <end position="45"/>
    </location>
</feature>
<dbReference type="RefSeq" id="WP_072854538.1">
    <property type="nucleotide sequence ID" value="NZ_FQVI01000035.1"/>
</dbReference>
<feature type="transmembrane region" description="Helical" evidence="6">
    <location>
        <begin position="150"/>
        <end position="176"/>
    </location>
</feature>
<feature type="transmembrane region" description="Helical" evidence="6">
    <location>
        <begin position="370"/>
        <end position="389"/>
    </location>
</feature>
<protein>
    <submittedName>
        <fullName evidence="8">Na+/H+ antiporter NhaC</fullName>
    </submittedName>
</protein>
<evidence type="ECO:0000256" key="6">
    <source>
        <dbReference type="SAM" id="Phobius"/>
    </source>
</evidence>
<feature type="transmembrane region" description="Helical" evidence="6">
    <location>
        <begin position="460"/>
        <end position="477"/>
    </location>
</feature>
<comment type="subcellular location">
    <subcellularLocation>
        <location evidence="1">Cell membrane</location>
        <topology evidence="1">Multi-pass membrane protein</topology>
    </subcellularLocation>
</comment>
<evidence type="ECO:0000313" key="9">
    <source>
        <dbReference type="Proteomes" id="UP000184245"/>
    </source>
</evidence>
<sequence>MEALQMPHFGWWSILPPLIAIILALITKEVLSSLIIGILAGALIYSHGNPITTLVNTFTIMGDKIGGNANILIFLGLLGAIVVLVTRAGGSAAYGQWAIHHIKTRRGASLATAALGCLIFIDDYFNCLTVGTVMRPVTDEHRISRAKLSYLLDATAAPICIIAPVSSWGASVATYISDATGGNGMTTFVKIIPYNLYALATILMIVIICTTRINFGPMARFEKNAIEKGDLFSSDDTISGAEVQKGNSKGKVIDLVIPILALIVFTVLAMVYTGGGFTGEASFTESFGNCDSSLSLVLGSFCALIVTFLLFIPRKVLNFTEFMGGITEGIKSMVPSFTILILAWTIGGVCSSDYLNTGGFIGNMVNDSSFPVFILPAIIFLVAAFLGFATGTSWGTMALLIPIGAAICTPSNTAHLLFPVLGGILAGAVYGDHISPISDTTILSSTGAGCNHIDHVSTQLVYASIVTACAFVGYLVMGVLNSPYIPLLITFVLLIATLFVCDKIGKKKYPIDYSSVK</sequence>
<feature type="transmembrane region" description="Helical" evidence="6">
    <location>
        <begin position="292"/>
        <end position="312"/>
    </location>
</feature>
<feature type="domain" description="Na+/H+ antiporter NhaC-like C-terminal" evidence="7">
    <location>
        <begin position="160"/>
        <end position="479"/>
    </location>
</feature>
<reference evidence="8 9" key="1">
    <citation type="submission" date="2016-11" db="EMBL/GenBank/DDBJ databases">
        <authorList>
            <person name="Jaros S."/>
            <person name="Januszkiewicz K."/>
            <person name="Wedrychowicz H."/>
        </authorList>
    </citation>
    <scope>NUCLEOTIDE SEQUENCE [LARGE SCALE GENOMIC DNA]</scope>
    <source>
        <strain evidence="8 9">DSM 17459</strain>
    </source>
</reference>
<evidence type="ECO:0000313" key="8">
    <source>
        <dbReference type="EMBL" id="SHF50531.1"/>
    </source>
</evidence>
<evidence type="ECO:0000256" key="3">
    <source>
        <dbReference type="ARBA" id="ARBA00022692"/>
    </source>
</evidence>
<gene>
    <name evidence="8" type="ORF">SAMN02745158_03999</name>
</gene>
<keyword evidence="4 6" id="KW-1133">Transmembrane helix</keyword>
<evidence type="ECO:0000256" key="2">
    <source>
        <dbReference type="ARBA" id="ARBA00022475"/>
    </source>
</evidence>
<dbReference type="STRING" id="1122155.SAMN02745158_03999"/>
<feature type="transmembrane region" description="Helical" evidence="6">
    <location>
        <begin position="65"/>
        <end position="85"/>
    </location>
</feature>
<keyword evidence="2" id="KW-1003">Cell membrane</keyword>
<keyword evidence="9" id="KW-1185">Reference proteome</keyword>
<evidence type="ECO:0000256" key="5">
    <source>
        <dbReference type="ARBA" id="ARBA00023136"/>
    </source>
</evidence>
<dbReference type="Proteomes" id="UP000184245">
    <property type="component" value="Unassembled WGS sequence"/>
</dbReference>
<organism evidence="8 9">
    <name type="scientific">Lactonifactor longoviformis DSM 17459</name>
    <dbReference type="NCBI Taxonomy" id="1122155"/>
    <lineage>
        <taxon>Bacteria</taxon>
        <taxon>Bacillati</taxon>
        <taxon>Bacillota</taxon>
        <taxon>Clostridia</taxon>
        <taxon>Eubacteriales</taxon>
        <taxon>Clostridiaceae</taxon>
        <taxon>Lactonifactor</taxon>
    </lineage>
</organism>
<evidence type="ECO:0000259" key="7">
    <source>
        <dbReference type="Pfam" id="PF03553"/>
    </source>
</evidence>
<accession>A0A1M5C738</accession>
<feature type="transmembrane region" description="Helical" evidence="6">
    <location>
        <begin position="196"/>
        <end position="215"/>
    </location>
</feature>
<keyword evidence="3 6" id="KW-0812">Transmembrane</keyword>
<evidence type="ECO:0000256" key="1">
    <source>
        <dbReference type="ARBA" id="ARBA00004651"/>
    </source>
</evidence>
<feature type="transmembrane region" description="Helical" evidence="6">
    <location>
        <begin position="483"/>
        <end position="501"/>
    </location>
</feature>
<proteinExistence type="predicted"/>